<evidence type="ECO:0000256" key="13">
    <source>
        <dbReference type="ARBA" id="ARBA00071271"/>
    </source>
</evidence>
<evidence type="ECO:0000256" key="8">
    <source>
        <dbReference type="ARBA" id="ARBA00023285"/>
    </source>
</evidence>
<evidence type="ECO:0000256" key="10">
    <source>
        <dbReference type="ARBA" id="ARBA00038976"/>
    </source>
</evidence>
<proteinExistence type="inferred from homology"/>
<dbReference type="RefSeq" id="WP_249302984.1">
    <property type="nucleotide sequence ID" value="NZ_CP060634.1"/>
</dbReference>
<dbReference type="CDD" id="cd03890">
    <property type="entry name" value="M20_pepD"/>
    <property type="match status" value="1"/>
</dbReference>
<evidence type="ECO:0000256" key="5">
    <source>
        <dbReference type="ARBA" id="ARBA00022801"/>
    </source>
</evidence>
<keyword evidence="6" id="KW-0862">Zinc</keyword>
<name>A0A7G9G4K2_9FIRM</name>
<keyword evidence="20" id="KW-1185">Reference proteome</keyword>
<evidence type="ECO:0000313" key="19">
    <source>
        <dbReference type="EMBL" id="QNM05734.1"/>
    </source>
</evidence>
<dbReference type="KEGG" id="qdo:H9Q78_00745"/>
<dbReference type="AlphaFoldDB" id="A0A7G9G4K2"/>
<evidence type="ECO:0000256" key="16">
    <source>
        <dbReference type="ARBA" id="ARBA00077688"/>
    </source>
</evidence>
<dbReference type="Proteomes" id="UP000515823">
    <property type="component" value="Chromosome"/>
</dbReference>
<evidence type="ECO:0000256" key="2">
    <source>
        <dbReference type="ARBA" id="ARBA00001947"/>
    </source>
</evidence>
<dbReference type="GO" id="GO:0005829">
    <property type="term" value="C:cytosol"/>
    <property type="evidence" value="ECO:0007669"/>
    <property type="project" value="TreeGrafter"/>
</dbReference>
<dbReference type="PIRSF" id="PIRSF016599">
    <property type="entry name" value="Xaa-His_dipept"/>
    <property type="match status" value="1"/>
</dbReference>
<keyword evidence="4" id="KW-0479">Metal-binding</keyword>
<keyword evidence="8" id="KW-0170">Cobalt</keyword>
<dbReference type="PRINTS" id="PR00934">
    <property type="entry name" value="XHISDIPTASE"/>
</dbReference>
<evidence type="ECO:0000256" key="6">
    <source>
        <dbReference type="ARBA" id="ARBA00022833"/>
    </source>
</evidence>
<evidence type="ECO:0000256" key="12">
    <source>
        <dbReference type="ARBA" id="ARBA00061423"/>
    </source>
</evidence>
<evidence type="ECO:0000256" key="4">
    <source>
        <dbReference type="ARBA" id="ARBA00022723"/>
    </source>
</evidence>
<organism evidence="19 20">
    <name type="scientific">Qiania dongpingensis</name>
    <dbReference type="NCBI Taxonomy" id="2763669"/>
    <lineage>
        <taxon>Bacteria</taxon>
        <taxon>Bacillati</taxon>
        <taxon>Bacillota</taxon>
        <taxon>Clostridia</taxon>
        <taxon>Lachnospirales</taxon>
        <taxon>Lachnospiraceae</taxon>
        <taxon>Qiania</taxon>
    </lineage>
</organism>
<evidence type="ECO:0000256" key="15">
    <source>
        <dbReference type="ARBA" id="ARBA00076004"/>
    </source>
</evidence>
<comment type="catalytic activity">
    <reaction evidence="9">
        <text>Hydrolysis of dipeptides, preferentially hydrophobic dipeptides including prolyl amino acids.</text>
        <dbReference type="EC" id="3.4.13.18"/>
    </reaction>
</comment>
<dbReference type="Pfam" id="PF07687">
    <property type="entry name" value="M20_dimer"/>
    <property type="match status" value="1"/>
</dbReference>
<keyword evidence="3" id="KW-0645">Protease</keyword>
<sequence length="489" mass="54164">MEYKEIAGRMPEKVFEYFKALSDIPRGSGNTKAVSDYCADFARARGLFYRQDEADNIVIIKEASDGYETAPTVMLQGHLDMVCGKEAGVRHDFERDPICLTAEGDYIRAEGTTLGGDDGIAVAYALAILDSNEIAHPRLECVFTSDEEIGMLGANALDMDGLRARYLLNLDSEEEGSFLAGCAGGVRYDLELPLSWKMAEGVPVRIQLVGLTGGHSGVDIHKGRANANLLIGRLLWELSQELPDMRLLSARGGSQDNAIPRNSELHLLVKCQDLDCLKSKVKEWEDIFCSEYRVTDPKLRLLFEADEKEAFLPAVIPEDMERVCFLLLNTPNGVQAMSQELPELVETSLNLGVLTLTETDGFSASYLVRSSSSSRKRALCQKLELFIKFSGGSFHTSGDYPEWEFRPESPLRGLLCRVYKEQYGKEARVETIHAGVECGLFSAGIPGIDAVSMGPDILDIHTPKERLSISSVDRVWKFLIEVLKQMKDA</sequence>
<evidence type="ECO:0000313" key="20">
    <source>
        <dbReference type="Proteomes" id="UP000515823"/>
    </source>
</evidence>
<dbReference type="NCBIfam" id="TIGR01893">
    <property type="entry name" value="aa-his-dipept"/>
    <property type="match status" value="1"/>
</dbReference>
<keyword evidence="7" id="KW-0482">Metalloprotease</keyword>
<dbReference type="FunFam" id="3.40.630.10:FF:000015">
    <property type="entry name" value="Aminoacyl-histidine dipeptidase PepD"/>
    <property type="match status" value="1"/>
</dbReference>
<feature type="domain" description="Peptidase M20 dimerisation" evidence="18">
    <location>
        <begin position="209"/>
        <end position="293"/>
    </location>
</feature>
<dbReference type="PANTHER" id="PTHR43501">
    <property type="entry name" value="CYTOSOL NON-SPECIFIC DIPEPTIDASE"/>
    <property type="match status" value="1"/>
</dbReference>
<comment type="similarity">
    <text evidence="12">Belongs to the peptidase M20C family.</text>
</comment>
<evidence type="ECO:0000256" key="7">
    <source>
        <dbReference type="ARBA" id="ARBA00023049"/>
    </source>
</evidence>
<evidence type="ECO:0000256" key="3">
    <source>
        <dbReference type="ARBA" id="ARBA00022670"/>
    </source>
</evidence>
<dbReference type="Pfam" id="PF01546">
    <property type="entry name" value="Peptidase_M20"/>
    <property type="match status" value="1"/>
</dbReference>
<reference evidence="19 20" key="1">
    <citation type="submission" date="2020-08" db="EMBL/GenBank/DDBJ databases">
        <authorList>
            <person name="Liu C."/>
            <person name="Sun Q."/>
        </authorList>
    </citation>
    <scope>NUCLEOTIDE SEQUENCE [LARGE SCALE GENOMIC DNA]</scope>
    <source>
        <strain evidence="19 20">NSJ-38</strain>
    </source>
</reference>
<dbReference type="InterPro" id="IPR001160">
    <property type="entry name" value="Peptidase_M20C"/>
</dbReference>
<comment type="cofactor">
    <cofactor evidence="1">
        <name>Co(2+)</name>
        <dbReference type="ChEBI" id="CHEBI:48828"/>
    </cofactor>
</comment>
<dbReference type="GO" id="GO:0006508">
    <property type="term" value="P:proteolysis"/>
    <property type="evidence" value="ECO:0007669"/>
    <property type="project" value="UniProtKB-KW"/>
</dbReference>
<comment type="cofactor">
    <cofactor evidence="2">
        <name>Zn(2+)</name>
        <dbReference type="ChEBI" id="CHEBI:29105"/>
    </cofactor>
</comment>
<evidence type="ECO:0000256" key="9">
    <source>
        <dbReference type="ARBA" id="ARBA00036421"/>
    </source>
</evidence>
<dbReference type="GO" id="GO:0046872">
    <property type="term" value="F:metal ion binding"/>
    <property type="evidence" value="ECO:0007669"/>
    <property type="project" value="UniProtKB-KW"/>
</dbReference>
<keyword evidence="5" id="KW-0378">Hydrolase</keyword>
<dbReference type="GO" id="GO:0070573">
    <property type="term" value="F:metallodipeptidase activity"/>
    <property type="evidence" value="ECO:0007669"/>
    <property type="project" value="TreeGrafter"/>
</dbReference>
<dbReference type="InterPro" id="IPR002933">
    <property type="entry name" value="Peptidase_M20"/>
</dbReference>
<accession>A0A7G9G4K2</accession>
<evidence type="ECO:0000256" key="11">
    <source>
        <dbReference type="ARBA" id="ARBA00044252"/>
    </source>
</evidence>
<protein>
    <recommendedName>
        <fullName evidence="13">Cytosol non-specific dipeptidase</fullName>
        <ecNumber evidence="10">3.4.13.18</ecNumber>
    </recommendedName>
    <alternativeName>
        <fullName evidence="16">Aminoacyl-histidine dipeptidase</fullName>
    </alternativeName>
    <alternativeName>
        <fullName evidence="15">Beta-alanyl-histidine dipeptidase</fullName>
    </alternativeName>
    <alternativeName>
        <fullName evidence="14">Carnosinase</fullName>
    </alternativeName>
    <alternativeName>
        <fullName evidence="11">Peptidase D</fullName>
    </alternativeName>
    <alternativeName>
        <fullName evidence="17">Xaa-His dipeptidase</fullName>
    </alternativeName>
</protein>
<evidence type="ECO:0000256" key="17">
    <source>
        <dbReference type="ARBA" id="ARBA00078074"/>
    </source>
</evidence>
<evidence type="ECO:0000256" key="1">
    <source>
        <dbReference type="ARBA" id="ARBA00001941"/>
    </source>
</evidence>
<dbReference type="InterPro" id="IPR011650">
    <property type="entry name" value="Peptidase_M20_dimer"/>
</dbReference>
<gene>
    <name evidence="19" type="ORF">H9Q78_00745</name>
</gene>
<dbReference type="EMBL" id="CP060634">
    <property type="protein sequence ID" value="QNM05734.1"/>
    <property type="molecule type" value="Genomic_DNA"/>
</dbReference>
<dbReference type="Gene3D" id="3.40.630.10">
    <property type="entry name" value="Zn peptidases"/>
    <property type="match status" value="2"/>
</dbReference>
<dbReference type="FunFam" id="3.40.630.10:FF:000018">
    <property type="entry name" value="Aminoacyl-histidine dipeptidase PepD"/>
    <property type="match status" value="1"/>
</dbReference>
<dbReference type="EC" id="3.4.13.18" evidence="10"/>
<evidence type="ECO:0000259" key="18">
    <source>
        <dbReference type="Pfam" id="PF07687"/>
    </source>
</evidence>
<dbReference type="PANTHER" id="PTHR43501:SF1">
    <property type="entry name" value="CYTOSOL NON-SPECIFIC DIPEPTIDASE"/>
    <property type="match status" value="1"/>
</dbReference>
<dbReference type="SUPFAM" id="SSF53187">
    <property type="entry name" value="Zn-dependent exopeptidases"/>
    <property type="match status" value="1"/>
</dbReference>
<evidence type="ECO:0000256" key="14">
    <source>
        <dbReference type="ARBA" id="ARBA00075285"/>
    </source>
</evidence>